<protein>
    <submittedName>
        <fullName evidence="1">Uncharacterized protein</fullName>
    </submittedName>
</protein>
<comment type="caution">
    <text evidence="1">The sequence shown here is derived from an EMBL/GenBank/DDBJ whole genome shotgun (WGS) entry which is preliminary data.</text>
</comment>
<proteinExistence type="predicted"/>
<organism evidence="1 2">
    <name type="scientific">Sphaerodactylus townsendi</name>
    <dbReference type="NCBI Taxonomy" id="933632"/>
    <lineage>
        <taxon>Eukaryota</taxon>
        <taxon>Metazoa</taxon>
        <taxon>Chordata</taxon>
        <taxon>Craniata</taxon>
        <taxon>Vertebrata</taxon>
        <taxon>Euteleostomi</taxon>
        <taxon>Lepidosauria</taxon>
        <taxon>Squamata</taxon>
        <taxon>Bifurcata</taxon>
        <taxon>Gekkota</taxon>
        <taxon>Sphaerodactylidae</taxon>
        <taxon>Sphaerodactylus</taxon>
    </lineage>
</organism>
<keyword evidence="2" id="KW-1185">Reference proteome</keyword>
<reference evidence="1" key="1">
    <citation type="submission" date="2021-08" db="EMBL/GenBank/DDBJ databases">
        <title>The first chromosome-level gecko genome reveals the dynamic sex chromosomes of Neotropical dwarf geckos (Sphaerodactylidae: Sphaerodactylus).</title>
        <authorList>
            <person name="Pinto B.J."/>
            <person name="Keating S.E."/>
            <person name="Gamble T."/>
        </authorList>
    </citation>
    <scope>NUCLEOTIDE SEQUENCE</scope>
    <source>
        <strain evidence="1">TG3544</strain>
    </source>
</reference>
<name>A0ACB8EYB7_9SAUR</name>
<evidence type="ECO:0000313" key="1">
    <source>
        <dbReference type="EMBL" id="KAH7997836.1"/>
    </source>
</evidence>
<accession>A0ACB8EYB7</accession>
<dbReference type="EMBL" id="CM037625">
    <property type="protein sequence ID" value="KAH7997836.1"/>
    <property type="molecule type" value="Genomic_DNA"/>
</dbReference>
<dbReference type="Proteomes" id="UP000827872">
    <property type="component" value="Linkage Group LG12"/>
</dbReference>
<evidence type="ECO:0000313" key="2">
    <source>
        <dbReference type="Proteomes" id="UP000827872"/>
    </source>
</evidence>
<gene>
    <name evidence="1" type="ORF">K3G42_009145</name>
</gene>
<sequence length="131" mass="14859">MRLVKRNGQLSKHQTEKFASKLMMILFEKYKNHWYLDNPSKGQAFRCIRINQISDESPLLERSLRGESSVDFGQLRLANGADHLGWIGLMCATDTVERKRTHLSTVAHFEGAKRSGPLSPASARLWTGCDL</sequence>